<dbReference type="PANTHER" id="PTHR37563">
    <property type="entry name" value="PHYTANOYL-COA DIOXYGENASE FAMILY PROTEIN (AFU_ORTHOLOGUE AFUA_2G03330)"/>
    <property type="match status" value="1"/>
</dbReference>
<dbReference type="EMBL" id="JALKHS010000003">
    <property type="protein sequence ID" value="MCK0530121.1"/>
    <property type="molecule type" value="Genomic_DNA"/>
</dbReference>
<gene>
    <name evidence="1" type="ORF">MU848_00820</name>
</gene>
<comment type="caution">
    <text evidence="1">The sequence shown here is derived from an EMBL/GenBank/DDBJ whole genome shotgun (WGS) entry which is preliminary data.</text>
</comment>
<dbReference type="RefSeq" id="WP_247229582.1">
    <property type="nucleotide sequence ID" value="NZ_JALKHS010000003.1"/>
</dbReference>
<dbReference type="GO" id="GO:0051213">
    <property type="term" value="F:dioxygenase activity"/>
    <property type="evidence" value="ECO:0007669"/>
    <property type="project" value="UniProtKB-KW"/>
</dbReference>
<sequence>MSVQHLPNTATIEEATAVMREHGHVIMDCLVPESVMDQVRSDMQPFNPQAQPTDAEWGGDYAQRVGKLIARSPAGRDLAMNPLVLGVVKNILSCASTFQICTTEMISLNPGAPAQVIHTDELLYDDFIFPDDCIACCNTLWAVTDYTEENGATRIVPGSHARPPAHYKMEDTLPTEMKRGSVLIFSGKLWHAGGNNRSNDVRIAQAINYSLGWLRQGENQYIACPPEIARTLPDDLLKLMGYQVGPKYGYGHAGAQADPLKALRES</sequence>
<accession>A0ABT0DSM3</accession>
<name>A0ABT0DSM3_9SPHN</name>
<keyword evidence="1" id="KW-0560">Oxidoreductase</keyword>
<dbReference type="PANTHER" id="PTHR37563:SF2">
    <property type="entry name" value="PHYTANOYL-COA DIOXYGENASE FAMILY PROTEIN (AFU_ORTHOLOGUE AFUA_2G03330)"/>
    <property type="match status" value="1"/>
</dbReference>
<keyword evidence="1" id="KW-0223">Dioxygenase</keyword>
<protein>
    <submittedName>
        <fullName evidence="1">Phytanoyl-CoA dioxygenase family protein</fullName>
    </submittedName>
</protein>
<dbReference type="InterPro" id="IPR051961">
    <property type="entry name" value="Fungal_Metabolite_Diox"/>
</dbReference>
<dbReference type="SUPFAM" id="SSF51197">
    <property type="entry name" value="Clavaminate synthase-like"/>
    <property type="match status" value="1"/>
</dbReference>
<dbReference type="Gene3D" id="2.60.120.620">
    <property type="entry name" value="q2cbj1_9rhob like domain"/>
    <property type="match status" value="1"/>
</dbReference>
<evidence type="ECO:0000313" key="2">
    <source>
        <dbReference type="Proteomes" id="UP001203512"/>
    </source>
</evidence>
<dbReference type="Pfam" id="PF05721">
    <property type="entry name" value="PhyH"/>
    <property type="match status" value="1"/>
</dbReference>
<reference evidence="1 2" key="1">
    <citation type="submission" date="2022-04" db="EMBL/GenBank/DDBJ databases">
        <authorList>
            <person name="Huq M.A."/>
        </authorList>
    </citation>
    <scope>NUCLEOTIDE SEQUENCE [LARGE SCALE GENOMIC DNA]</scope>
    <source>
        <strain evidence="1 2">MAH-33</strain>
    </source>
</reference>
<organism evidence="1 2">
    <name type="scientific">Sphingobium agri</name>
    <dbReference type="NCBI Taxonomy" id="2933566"/>
    <lineage>
        <taxon>Bacteria</taxon>
        <taxon>Pseudomonadati</taxon>
        <taxon>Pseudomonadota</taxon>
        <taxon>Alphaproteobacteria</taxon>
        <taxon>Sphingomonadales</taxon>
        <taxon>Sphingomonadaceae</taxon>
        <taxon>Sphingobium</taxon>
    </lineage>
</organism>
<dbReference type="InterPro" id="IPR008775">
    <property type="entry name" value="Phytyl_CoA_dOase-like"/>
</dbReference>
<dbReference type="Proteomes" id="UP001203512">
    <property type="component" value="Unassembled WGS sequence"/>
</dbReference>
<evidence type="ECO:0000313" key="1">
    <source>
        <dbReference type="EMBL" id="MCK0530121.1"/>
    </source>
</evidence>
<keyword evidence="2" id="KW-1185">Reference proteome</keyword>
<proteinExistence type="predicted"/>